<keyword evidence="12" id="KW-1009">Hearing</keyword>
<feature type="disulfide bond" evidence="30">
    <location>
        <begin position="2959"/>
        <end position="2977"/>
    </location>
</feature>
<dbReference type="Gene3D" id="2.120.10.30">
    <property type="entry name" value="TolB, C-terminal domain"/>
    <property type="match status" value="8"/>
</dbReference>
<feature type="disulfide bond" evidence="30">
    <location>
        <begin position="71"/>
        <end position="89"/>
    </location>
</feature>
<feature type="disulfide bond" evidence="30">
    <location>
        <begin position="179"/>
        <end position="191"/>
    </location>
</feature>
<dbReference type="InterPro" id="IPR009030">
    <property type="entry name" value="Growth_fac_rcpt_cys_sf"/>
</dbReference>
<comment type="subcellular location">
    <subcellularLocation>
        <location evidence="1">Apical cell membrane</location>
        <topology evidence="1">Single-pass type I membrane protein</topology>
    </subcellularLocation>
    <subcellularLocation>
        <location evidence="3">Cell projection</location>
        <location evidence="3">Axon</location>
    </subcellularLocation>
    <subcellularLocation>
        <location evidence="2">Cell projection</location>
        <location evidence="2">Dendrite</location>
    </subcellularLocation>
    <subcellularLocation>
        <location evidence="25">Endosome lumen</location>
    </subcellularLocation>
    <subcellularLocation>
        <location evidence="24">Membrane</location>
        <location evidence="24">Coated pit</location>
    </subcellularLocation>
</comment>
<keyword evidence="5" id="KW-1003">Cell membrane</keyword>
<keyword evidence="16 33" id="KW-1133">Transmembrane helix</keyword>
<feature type="disulfide bond" evidence="30">
    <location>
        <begin position="2668"/>
        <end position="2686"/>
    </location>
</feature>
<feature type="disulfide bond" evidence="30">
    <location>
        <begin position="147"/>
        <end position="165"/>
    </location>
</feature>
<evidence type="ECO:0000256" key="19">
    <source>
        <dbReference type="ARBA" id="ARBA00023157"/>
    </source>
</evidence>
<dbReference type="CDD" id="cd00054">
    <property type="entry name" value="EGF_CA"/>
    <property type="match status" value="2"/>
</dbReference>
<evidence type="ECO:0000256" key="23">
    <source>
        <dbReference type="ARBA" id="ARBA00023273"/>
    </source>
</evidence>
<feature type="disulfide bond" evidence="30">
    <location>
        <begin position="3659"/>
        <end position="3674"/>
    </location>
</feature>
<dbReference type="FunFam" id="4.10.400.10:FF:000011">
    <property type="entry name" value="Low-density lipoprotein receptor-related protein 1"/>
    <property type="match status" value="3"/>
</dbReference>
<keyword evidence="9 33" id="KW-0812">Transmembrane</keyword>
<feature type="disulfide bond" evidence="30">
    <location>
        <begin position="108"/>
        <end position="126"/>
    </location>
</feature>
<evidence type="ECO:0000256" key="33">
    <source>
        <dbReference type="SAM" id="Phobius"/>
    </source>
</evidence>
<dbReference type="GO" id="GO:0043235">
    <property type="term" value="C:receptor complex"/>
    <property type="evidence" value="ECO:0007669"/>
    <property type="project" value="TreeGrafter"/>
</dbReference>
<feature type="repeat" description="LDL-receptor class B" evidence="31">
    <location>
        <begin position="4119"/>
        <end position="4161"/>
    </location>
</feature>
<dbReference type="PROSITE" id="PS50026">
    <property type="entry name" value="EGF_3"/>
    <property type="match status" value="2"/>
</dbReference>
<feature type="disulfide bond" evidence="30">
    <location>
        <begin position="2620"/>
        <end position="2632"/>
    </location>
</feature>
<feature type="disulfide bond" evidence="30">
    <location>
        <begin position="946"/>
        <end position="958"/>
    </location>
</feature>
<evidence type="ECO:0000256" key="13">
    <source>
        <dbReference type="ARBA" id="ARBA00022753"/>
    </source>
</evidence>
<feature type="disulfide bond" evidence="30">
    <location>
        <begin position="3514"/>
        <end position="3526"/>
    </location>
</feature>
<feature type="disulfide bond" evidence="30">
    <location>
        <begin position="3737"/>
        <end position="3752"/>
    </location>
</feature>
<dbReference type="GO" id="GO:0006898">
    <property type="term" value="P:receptor-mediated endocytosis"/>
    <property type="evidence" value="ECO:0007669"/>
    <property type="project" value="TreeGrafter"/>
</dbReference>
<feature type="disulfide bond" evidence="30">
    <location>
        <begin position="2995"/>
        <end position="3007"/>
    </location>
</feature>
<feature type="repeat" description="LDL-receptor class B" evidence="31">
    <location>
        <begin position="4031"/>
        <end position="4073"/>
    </location>
</feature>
<reference evidence="36 37" key="1">
    <citation type="journal article" date="2023" name="Genes (Basel)">
        <title>Chromosome-Level Genome Assembly and Circadian Gene Repertoire of the Patagonia Blennie Eleginops maclovinus-The Closest Ancestral Proxy of Antarctic Cryonotothenioids.</title>
        <authorList>
            <person name="Cheng C.C."/>
            <person name="Rivera-Colon A.G."/>
            <person name="Minhas B.F."/>
            <person name="Wilson L."/>
            <person name="Rayamajhi N."/>
            <person name="Vargas-Chacoff L."/>
            <person name="Catchen J.M."/>
        </authorList>
    </citation>
    <scope>NUCLEOTIDE SEQUENCE [LARGE SCALE GENOMIC DNA]</scope>
    <source>
        <strain evidence="36">JMC-PN-2008</strain>
    </source>
</reference>
<proteinExistence type="inferred from homology"/>
<evidence type="ECO:0000256" key="24">
    <source>
        <dbReference type="ARBA" id="ARBA00037878"/>
    </source>
</evidence>
<feature type="compositionally biased region" description="Polar residues" evidence="32">
    <location>
        <begin position="4466"/>
        <end position="4477"/>
    </location>
</feature>
<feature type="repeat" description="LDL-receptor class B" evidence="31">
    <location>
        <begin position="3253"/>
        <end position="3296"/>
    </location>
</feature>
<feature type="repeat" description="LDL-receptor class B" evidence="31">
    <location>
        <begin position="2439"/>
        <end position="2482"/>
    </location>
</feature>
<feature type="disulfide bond" evidence="29">
    <location>
        <begin position="4279"/>
        <end position="4288"/>
    </location>
</feature>
<dbReference type="FunFam" id="2.10.25.10:FF:000037">
    <property type="entry name" value="Signal peptide, CUB domain and EGF-like domain-containing 2"/>
    <property type="match status" value="1"/>
</dbReference>
<feature type="disulfide bond" evidence="30">
    <location>
        <begin position="3562"/>
        <end position="3580"/>
    </location>
</feature>
<feature type="repeat" description="LDL-receptor class B" evidence="31">
    <location>
        <begin position="4074"/>
        <end position="4117"/>
    </location>
</feature>
<accession>A0AAN8A6M5</accession>
<dbReference type="SUPFAM" id="SSF57424">
    <property type="entry name" value="LDL receptor-like module"/>
    <property type="match status" value="32"/>
</dbReference>
<evidence type="ECO:0000256" key="30">
    <source>
        <dbReference type="PROSITE-ProRule" id="PRU00124"/>
    </source>
</evidence>
<feature type="disulfide bond" evidence="30">
    <location>
        <begin position="2791"/>
        <end position="2809"/>
    </location>
</feature>
<comment type="caution">
    <text evidence="36">The sequence shown here is derived from an EMBL/GenBank/DDBJ whole genome shotgun (WGS) entry which is preliminary data.</text>
</comment>
<dbReference type="GO" id="GO:0007605">
    <property type="term" value="P:sensory perception of sound"/>
    <property type="evidence" value="ECO:0007669"/>
    <property type="project" value="UniProtKB-KW"/>
</dbReference>
<reference evidence="36 37" key="2">
    <citation type="journal article" date="2023" name="Mol. Biol. Evol.">
        <title>Genomics of Secondarily Temperate Adaptation in the Only Non-Antarctic Icefish.</title>
        <authorList>
            <person name="Rivera-Colon A.G."/>
            <person name="Rayamajhi N."/>
            <person name="Minhas B.F."/>
            <person name="Madrigal G."/>
            <person name="Bilyk K.T."/>
            <person name="Yoon V."/>
            <person name="Hune M."/>
            <person name="Gregory S."/>
            <person name="Cheng C.H.C."/>
            <person name="Catchen J.M."/>
        </authorList>
    </citation>
    <scope>NUCLEOTIDE SEQUENCE [LARGE SCALE GENOMIC DNA]</scope>
    <source>
        <strain evidence="36">JMC-PN-2008</strain>
    </source>
</reference>
<name>A0AAN8A6M5_ELEMC</name>
<dbReference type="PROSITE" id="PS01209">
    <property type="entry name" value="LDLRA_1"/>
    <property type="match status" value="19"/>
</dbReference>
<dbReference type="FunFam" id="4.10.400.10:FF:000034">
    <property type="entry name" value="Low-density lipoprotein receptor-related protein 2"/>
    <property type="match status" value="6"/>
</dbReference>
<dbReference type="GO" id="GO:0005509">
    <property type="term" value="F:calcium ion binding"/>
    <property type="evidence" value="ECO:0007669"/>
    <property type="project" value="InterPro"/>
</dbReference>
<feature type="disulfide bond" evidence="30">
    <location>
        <begin position="64"/>
        <end position="76"/>
    </location>
</feature>
<dbReference type="FunFam" id="4.10.400.10:FF:000045">
    <property type="entry name" value="Low-density lipoprotein receptor-related protein 2"/>
    <property type="match status" value="2"/>
</dbReference>
<feature type="disulfide bond" evidence="30">
    <location>
        <begin position="2833"/>
        <end position="2851"/>
    </location>
</feature>
<feature type="disulfide bond" evidence="30">
    <location>
        <begin position="186"/>
        <end position="204"/>
    </location>
</feature>
<dbReference type="PROSITE" id="PS01187">
    <property type="entry name" value="EGF_CA"/>
    <property type="match status" value="3"/>
</dbReference>
<dbReference type="Pfam" id="PF07645">
    <property type="entry name" value="EGF_CA"/>
    <property type="match status" value="1"/>
</dbReference>
<feature type="disulfide bond" evidence="30">
    <location>
        <begin position="3718"/>
        <end position="3730"/>
    </location>
</feature>
<dbReference type="SMART" id="SM00135">
    <property type="entry name" value="LY"/>
    <property type="match status" value="36"/>
</dbReference>
<keyword evidence="20" id="KW-0675">Receptor</keyword>
<dbReference type="Pfam" id="PF00058">
    <property type="entry name" value="Ldl_recept_b"/>
    <property type="match status" value="8"/>
</dbReference>
<feature type="repeat" description="LDL-receptor class B" evidence="31">
    <location>
        <begin position="3159"/>
        <end position="3200"/>
    </location>
</feature>
<feature type="disulfide bond" evidence="30">
    <location>
        <begin position="3647"/>
        <end position="3665"/>
    </location>
</feature>
<dbReference type="SMART" id="SM00181">
    <property type="entry name" value="EGF"/>
    <property type="match status" value="22"/>
</dbReference>
<evidence type="ECO:0000256" key="28">
    <source>
        <dbReference type="ARBA" id="ARBA00080738"/>
    </source>
</evidence>
<dbReference type="InterPro" id="IPR026823">
    <property type="entry name" value="cEGF"/>
</dbReference>
<feature type="repeat" description="LDL-receptor class B" evidence="31">
    <location>
        <begin position="520"/>
        <end position="564"/>
    </location>
</feature>
<evidence type="ECO:0000256" key="6">
    <source>
        <dbReference type="ARBA" id="ARBA00022536"/>
    </source>
</evidence>
<evidence type="ECO:0000313" key="37">
    <source>
        <dbReference type="Proteomes" id="UP001346869"/>
    </source>
</evidence>
<feature type="repeat" description="LDL-receptor class B" evidence="31">
    <location>
        <begin position="1486"/>
        <end position="1529"/>
    </location>
</feature>
<dbReference type="InterPro" id="IPR001881">
    <property type="entry name" value="EGF-like_Ca-bd_dom"/>
</dbReference>
<evidence type="ECO:0000256" key="31">
    <source>
        <dbReference type="PROSITE-ProRule" id="PRU00461"/>
    </source>
</evidence>
<dbReference type="PROSITE" id="PS50068">
    <property type="entry name" value="LDLRA_2"/>
    <property type="match status" value="34"/>
</dbReference>
<feature type="domain" description="EGF-like" evidence="35">
    <location>
        <begin position="4256"/>
        <end position="4289"/>
    </location>
</feature>
<keyword evidence="10 34" id="KW-0732">Signal</keyword>
<feature type="disulfide bond" evidence="30">
    <location>
        <begin position="3769"/>
        <end position="3787"/>
    </location>
</feature>
<evidence type="ECO:0000256" key="20">
    <source>
        <dbReference type="ARBA" id="ARBA00023170"/>
    </source>
</evidence>
<feature type="repeat" description="LDL-receptor class B" evidence="31">
    <location>
        <begin position="389"/>
        <end position="431"/>
    </location>
</feature>
<feature type="disulfide bond" evidence="30">
    <location>
        <begin position="1029"/>
        <end position="1041"/>
    </location>
</feature>
<keyword evidence="23" id="KW-0966">Cell projection</keyword>
<feature type="disulfide bond" evidence="30">
    <location>
        <begin position="2920"/>
        <end position="2938"/>
    </location>
</feature>
<feature type="disulfide bond" evidence="30">
    <location>
        <begin position="1077"/>
        <end position="1095"/>
    </location>
</feature>
<evidence type="ECO:0000256" key="27">
    <source>
        <dbReference type="ARBA" id="ARBA00077868"/>
    </source>
</evidence>
<dbReference type="Pfam" id="PF12662">
    <property type="entry name" value="cEGF"/>
    <property type="match status" value="2"/>
</dbReference>
<dbReference type="GO" id="GO:0042562">
    <property type="term" value="F:hormone binding"/>
    <property type="evidence" value="ECO:0007669"/>
    <property type="project" value="TreeGrafter"/>
</dbReference>
<dbReference type="SUPFAM" id="SSF57184">
    <property type="entry name" value="Growth factor receptor domain"/>
    <property type="match status" value="3"/>
</dbReference>
<feature type="disulfide bond" evidence="30">
    <location>
        <begin position="3698"/>
        <end position="3713"/>
    </location>
</feature>
<feature type="domain" description="EGF-like" evidence="35">
    <location>
        <begin position="3886"/>
        <end position="3925"/>
    </location>
</feature>
<gene>
    <name evidence="36" type="ORF">PBY51_001685</name>
</gene>
<feature type="repeat" description="LDL-receptor class B" evidence="31">
    <location>
        <begin position="2122"/>
        <end position="2165"/>
    </location>
</feature>
<dbReference type="CDD" id="cd00112">
    <property type="entry name" value="LDLa"/>
    <property type="match status" value="34"/>
</dbReference>
<evidence type="ECO:0000256" key="8">
    <source>
        <dbReference type="ARBA" id="ARBA00022583"/>
    </source>
</evidence>
<feature type="repeat" description="LDL-receptor class B" evidence="31">
    <location>
        <begin position="759"/>
        <end position="802"/>
    </location>
</feature>
<feature type="repeat" description="LDL-receptor class B" evidence="31">
    <location>
        <begin position="2483"/>
        <end position="2524"/>
    </location>
</feature>
<evidence type="ECO:0000256" key="17">
    <source>
        <dbReference type="ARBA" id="ARBA00023036"/>
    </source>
</evidence>
<dbReference type="Pfam" id="PF00057">
    <property type="entry name" value="Ldl_recept_a"/>
    <property type="match status" value="32"/>
</dbReference>
<dbReference type="InterPro" id="IPR011042">
    <property type="entry name" value="6-blade_b-propeller_TolB-like"/>
</dbReference>
<evidence type="ECO:0000256" key="3">
    <source>
        <dbReference type="ARBA" id="ARBA00004489"/>
    </source>
</evidence>
<evidence type="ECO:0000256" key="16">
    <source>
        <dbReference type="ARBA" id="ARBA00022989"/>
    </source>
</evidence>
<dbReference type="PRINTS" id="PR00261">
    <property type="entry name" value="LDLRECEPTOR"/>
</dbReference>
<feature type="disulfide bond" evidence="30">
    <location>
        <begin position="3480"/>
        <end position="3498"/>
    </location>
</feature>
<feature type="disulfide bond" evidence="30">
    <location>
        <begin position="3725"/>
        <end position="3743"/>
    </location>
</feature>
<dbReference type="PROSITE" id="PS51120">
    <property type="entry name" value="LDLRB"/>
    <property type="match status" value="17"/>
</dbReference>
<feature type="disulfide bond" evidence="30">
    <location>
        <begin position="3002"/>
        <end position="3020"/>
    </location>
</feature>
<feature type="disulfide bond" evidence="30">
    <location>
        <begin position="3619"/>
        <end position="3634"/>
    </location>
</feature>
<feature type="transmembrane region" description="Helical" evidence="33">
    <location>
        <begin position="4295"/>
        <end position="4320"/>
    </location>
</feature>
<dbReference type="InterPro" id="IPR036055">
    <property type="entry name" value="LDL_receptor-like_sf"/>
</dbReference>
<feature type="disulfide bond" evidence="30">
    <location>
        <begin position="2913"/>
        <end position="2925"/>
    </location>
</feature>
<dbReference type="FunFam" id="2.10.25.10:FF:000009">
    <property type="entry name" value="Low-density lipoprotein receptor isoform 1"/>
    <property type="match status" value="1"/>
</dbReference>
<feature type="chain" id="PRO_5042890909" description="Low-density lipoprotein receptor-related protein 2" evidence="34">
    <location>
        <begin position="24"/>
        <end position="4508"/>
    </location>
</feature>
<dbReference type="SMART" id="SM00179">
    <property type="entry name" value="EGF_CA"/>
    <property type="match status" value="8"/>
</dbReference>
<feature type="disulfide bond" evidence="29">
    <location>
        <begin position="3890"/>
        <end position="3900"/>
    </location>
</feature>
<feature type="region of interest" description="Disordered" evidence="32">
    <location>
        <begin position="4440"/>
        <end position="4483"/>
    </location>
</feature>
<dbReference type="InterPro" id="IPR000742">
    <property type="entry name" value="EGF"/>
</dbReference>
<dbReference type="InterPro" id="IPR018097">
    <property type="entry name" value="EGF_Ca-bd_CS"/>
</dbReference>
<feature type="disulfide bond" evidence="30">
    <location>
        <begin position="1211"/>
        <end position="1226"/>
    </location>
</feature>
<evidence type="ECO:0000256" key="7">
    <source>
        <dbReference type="ARBA" id="ARBA00022553"/>
    </source>
</evidence>
<dbReference type="InterPro" id="IPR002172">
    <property type="entry name" value="LDrepeatLR_classA_rpt"/>
</dbReference>
<dbReference type="FunFam" id="2.120.10.30:FF:000008">
    <property type="entry name" value="Low-density lipoprotein receptor-related protein 4"/>
    <property type="match status" value="1"/>
</dbReference>
<evidence type="ECO:0000256" key="26">
    <source>
        <dbReference type="ARBA" id="ARBA00074420"/>
    </source>
</evidence>
<dbReference type="InterPro" id="IPR051221">
    <property type="entry name" value="LDLR-related"/>
</dbReference>
<feature type="disulfide bond" evidence="30">
    <location>
        <begin position="2784"/>
        <end position="2796"/>
    </location>
</feature>
<feature type="disulfide bond" evidence="30">
    <location>
        <begin position="3762"/>
        <end position="3774"/>
    </location>
</feature>
<feature type="signal peptide" evidence="34">
    <location>
        <begin position="1"/>
        <end position="23"/>
    </location>
</feature>
<evidence type="ECO:0000256" key="15">
    <source>
        <dbReference type="ARBA" id="ARBA00022902"/>
    </source>
</evidence>
<dbReference type="GO" id="GO:0031904">
    <property type="term" value="C:endosome lumen"/>
    <property type="evidence" value="ECO:0007669"/>
    <property type="project" value="UniProtKB-SubCell"/>
</dbReference>
<feature type="disulfide bond" evidence="30">
    <location>
        <begin position="953"/>
        <end position="971"/>
    </location>
</feature>
<feature type="disulfide bond" evidence="30">
    <location>
        <begin position="25"/>
        <end position="37"/>
    </location>
</feature>
<dbReference type="PANTHER" id="PTHR22722:SF11">
    <property type="entry name" value="LOW-DENSITY LIPOPROTEIN RECEPTOR-RELATED PROTEIN 2"/>
    <property type="match status" value="1"/>
</dbReference>
<dbReference type="FunFam" id="4.10.400.10:FF:000005">
    <property type="entry name" value="low-density lipoprotein receptor-related protein 1B"/>
    <property type="match status" value="1"/>
</dbReference>
<keyword evidence="19 29" id="KW-1015">Disulfide bond</keyword>
<feature type="disulfide bond" evidence="30">
    <location>
        <begin position="2708"/>
        <end position="2726"/>
    </location>
</feature>
<dbReference type="InterPro" id="IPR000033">
    <property type="entry name" value="LDLR_classB_rpt"/>
</dbReference>
<dbReference type="Gene3D" id="4.10.400.10">
    <property type="entry name" value="Low-density Lipoprotein Receptor"/>
    <property type="match status" value="33"/>
</dbReference>
<keyword evidence="14" id="KW-0106">Calcium</keyword>
<feature type="disulfide bond" evidence="30">
    <location>
        <begin position="987"/>
        <end position="999"/>
    </location>
</feature>
<feature type="disulfide bond" evidence="30">
    <location>
        <begin position="1128"/>
        <end position="1143"/>
    </location>
</feature>
<feature type="disulfide bond" evidence="30">
    <location>
        <begin position="1199"/>
        <end position="1217"/>
    </location>
</feature>
<dbReference type="FunFam" id="2.10.25.10:FF:000240">
    <property type="entry name" value="Vitamin K-dependent protein S"/>
    <property type="match status" value="1"/>
</dbReference>
<comment type="caution">
    <text evidence="29">Lacks conserved residue(s) required for the propagation of feature annotation.</text>
</comment>
<evidence type="ECO:0000259" key="35">
    <source>
        <dbReference type="PROSITE" id="PS50026"/>
    </source>
</evidence>
<feature type="disulfide bond" evidence="30">
    <location>
        <begin position="1048"/>
        <end position="1063"/>
    </location>
</feature>
<dbReference type="Pfam" id="PF24468">
    <property type="entry name" value="EGF_LRP2"/>
    <property type="match status" value="1"/>
</dbReference>
<evidence type="ECO:0000256" key="14">
    <source>
        <dbReference type="ARBA" id="ARBA00022837"/>
    </source>
</evidence>
<feature type="repeat" description="LDL-receptor class B" evidence="31">
    <location>
        <begin position="2166"/>
        <end position="2209"/>
    </location>
</feature>
<dbReference type="Gene3D" id="2.10.25.10">
    <property type="entry name" value="Laminin"/>
    <property type="match status" value="8"/>
</dbReference>
<feature type="repeat" description="LDL-receptor class B" evidence="31">
    <location>
        <begin position="1441"/>
        <end position="1483"/>
    </location>
</feature>
<feature type="disulfide bond" evidence="30">
    <location>
        <begin position="2952"/>
        <end position="2964"/>
    </location>
</feature>
<organism evidence="36 37">
    <name type="scientific">Eleginops maclovinus</name>
    <name type="common">Patagonian blennie</name>
    <name type="synonym">Eleginus maclovinus</name>
    <dbReference type="NCBI Taxonomy" id="56733"/>
    <lineage>
        <taxon>Eukaryota</taxon>
        <taxon>Metazoa</taxon>
        <taxon>Chordata</taxon>
        <taxon>Craniata</taxon>
        <taxon>Vertebrata</taxon>
        <taxon>Euteleostomi</taxon>
        <taxon>Actinopterygii</taxon>
        <taxon>Neopterygii</taxon>
        <taxon>Teleostei</taxon>
        <taxon>Neoteleostei</taxon>
        <taxon>Acanthomorphata</taxon>
        <taxon>Eupercaria</taxon>
        <taxon>Perciformes</taxon>
        <taxon>Notothenioidei</taxon>
        <taxon>Eleginopidae</taxon>
        <taxon>Eleginops</taxon>
    </lineage>
</organism>
<dbReference type="FunFam" id="2.120.10.30:FF:000241">
    <property type="entry name" value="Low-density lipoprotein receptor-related protein 6"/>
    <property type="match status" value="6"/>
</dbReference>
<feature type="disulfide bond" evidence="30">
    <location>
        <begin position="140"/>
        <end position="152"/>
    </location>
</feature>
<comment type="similarity">
    <text evidence="4">Belongs to the LDLR family.</text>
</comment>
<dbReference type="FunFam" id="4.10.400.10:FF:000065">
    <property type="entry name" value="Transmembrane protease serine 7"/>
    <property type="match status" value="1"/>
</dbReference>
<feature type="disulfide bond" evidence="30">
    <location>
        <begin position="965"/>
        <end position="980"/>
    </location>
</feature>
<feature type="disulfide bond" evidence="30">
    <location>
        <begin position="2826"/>
        <end position="2838"/>
    </location>
</feature>
<dbReference type="GO" id="GO:0005905">
    <property type="term" value="C:clathrin-coated pit"/>
    <property type="evidence" value="ECO:0007669"/>
    <property type="project" value="UniProtKB-KW"/>
</dbReference>
<evidence type="ECO:0000256" key="5">
    <source>
        <dbReference type="ARBA" id="ARBA00022475"/>
    </source>
</evidence>
<feature type="disulfide bond" evidence="30">
    <location>
        <begin position="994"/>
        <end position="1012"/>
    </location>
</feature>
<feature type="disulfide bond" evidence="30">
    <location>
        <begin position="1036"/>
        <end position="1054"/>
    </location>
</feature>
<dbReference type="FunFam" id="2.120.10.30:FF:000035">
    <property type="entry name" value="Low-density lipoprotein receptor-related protein 2"/>
    <property type="match status" value="1"/>
</dbReference>
<dbReference type="GO" id="GO:0007399">
    <property type="term" value="P:nervous system development"/>
    <property type="evidence" value="ECO:0007669"/>
    <property type="project" value="UniProtKB-KW"/>
</dbReference>
<sequence>MDLKGLHLLFLLLLSQGIHLAQGSCGSGEFQCTSGQCINIAWRCDGTKDCADDSDELNCRGRTCSPDQFTCQEGQCIPGKYRCDHVKDCVDNTDEHNCNYPPCSEKTCANGACYNNTQHCNGLQDCRDGSDEYNCTTQHCPIHQYECANGYCIPTPFVCDHWNDCGDNSDEQGCAYQSCSGDEFTCSSGRCISQRWVCDEFNDCGDFSDESGCDSNSRSCYPGEWGCPGSTLCIPVGKVCDEKPDCPGGTDETNSTAQQTCSLERCSALSCEYLCHPSPQGGACYCPDGFTVANDSRSCVDYNDCQIWGICDQLCEDRPGTHHCSCADGYFLEQGHVCKANVSAGLPQLIFTNGGDVMMADIHGRFVRTLVPSQGKGYAVGVAYHWHSDTVFWSDTNTNKVYSVNYNGGNIKEVLTAAVQSVQNLAVDWINFKLYVLEAMMERIDMCDFDGGNRVTLVAENLQTPHGLVWTPHYMFFTDMGVYNEQMKLERAFMDGSNRVELVKKGLGTPTGITLDIVTQRVYWSDSHFDTVETVTYSGLDRKMVLNGATQSPHPFGIAVFENHVFFTDWTKMGVVRANRFNGSNPALLYRTAKRPGHVVVSHPALQPVVMNPCGRHNGGCQQICVLSHRSDNDGLGFRCKCSHGYDLHSDRRTCYRLGASFSGSAVEFDGKEETLFYNDRSRGLVYESNLNGTVQQILTGYRVGVIDAMAYDWTSKVLFWTTSTYKSVVAFRVADKSRRDVVTGLRNPKGIAVHPGAGYLFWSDWYRPAVIMKGFTDGSNAVPLVNTTLGWPYGLSVDYVMDRLYWVDYQLEQIGHIGIEGYDRQTFTNIGQITQPYSLTIYSDYLYVADIRTRGVFEMRKRDGGGNIMIRQGVTGIMNIKAYTADLHSAITSRCNVVANGLCSHFCFPTPSYSRVCGCPYGMKLQANQRDCIKDDSVPPPDNNCGDFAFECDEGRCRPNSHRCDGISDCVDKSDEANCTDTGATCSPYAFTCNNKHCIQSGWRCDGMDDCGDGSDEMNCPTRLPTTCDASLFTCNNNMCISKKWLCDGDNDCGDGSDEHNCNSTITTCSPNYFLCPDHRCIYNSYVCDGDQDCLDGSDEKNCEYACPSYEFACASGDQCVSSRYRCDGVFDCRDHSDERDCPTRGPGLCHDDEFQCQTDGFCIPKAWECDGHPDCEDGSDEHNSCAPVTCRPNYFQCTNKICIPAGWLCDGDNDCQDMSDEQDCPTPPFSCPSGQWQCPTDLLCIDLDKVCNGQRDCPNGADESPICNQDDCGLDNGGCSNGCIQGPFGAQCTCPSGFQLLNDSKTCEDIDECLIPGFCSQQCFNERGSFRCYCSDGYFLEPDGRTCKAADPIAATLLVAKRSQIIANRINMRPPLLHPVVSGSSIVTVDFDRVTSRIYWADSSQKKIWSAYQNGTDRREVFSSGLMVPESIAVDWVARNLYWTDSVMENIEVSTLDGRFRKVLLTKNVTSPRGLVLDPRNHTYLMFWSDWGQNPRIERADMDGAMRQVIVSTKLYWPNGLALDYTTRRVYFADAYLKYIDYCDYDGNNRYQVMASDMVLQHPHGMTIFEDNIYWSERYTSKVMRTNKFHGGNITTLMTNVYQPMGIVMDHPIKQPTAINPCREHLCTQLCLLAGIRPRYYTCHCQSGWKLDADKRTCVKDETPFLMVVRDSVIFGIPLDPADPSNNAMAPVSGISQGRDIDFDDQLQLIYWVQSSGSIWQVKTSGTNRSEFAPAAFMGSPSGLAFDWIGRIMYYTNPTVKTIEVIRVDGDQHYRKTLITSTGKPEGAGEPIGIALDPARGKLFWTDKGSDNGVPPKVGSADMDGGNLRNLYTGNLANIGYIAADISTRKLYWGVAGSGVIESGTMDGVTRMAVVNGLSHPWGLTIHQNHLYYTDLDYEVIERVDKDTGANMVMLRSGMSGLRALKVHARDNSAGTTNACSSNNGGCPHLCLPTPDNKKTCACTTGFNPSQDGSRCEQYESFAVVSTSKFIRGFHINSSDHSEAMVPVGGTSYSVKSKLDLHIESGFVYWSDNSTSTSYRGIFRAKTDGGRYSTVLNSGIGRGGIQGFAVDWIAGNLYFTNAFEGETFLEVLAINTTYRMILLKSSQDQPRDVAVSPKLRYLFWTDGGQTPKIERALLDGTNRTVLASESLASPRGLTIDYTNDFLYWTDDVLDMISRMAADGTQRQIVRYGSRYPSPTGVAIFGNYMLWVDKKLGKLLQASKDPANTDQPEVIRDNLDGLMDVSVFDAHVQPTSANQVGFNPCHEDNGRCQQLCFALPGQEAPKCGCAHGSLLSNGVTCGYGQDEFLVFTTDYTLNSMRLDPADHSTPYPTVNLGYNLMALDYDFKEKRIFFTQYMGIGRSRIGYVTTTSITTPPVILATNLDDPEGLAYDWINKRLYFTDYYSRTVQSMGVDGTNRSIITHANRPRGIIVDPCYGYVYWTDWGYPAKIERATLGGNFQTAIINTSLTTPNGLSLDYEERMLYWADSSLDKIERSTLTGENRQVIVQGVQYPYAMTVFKQDIFWTDWTERAIFRAGKDDGSDFAVLTQDMQFRPNDIHVYSASKQESCNSSCQQFNGGCSNICVSGPLGPECQCPQLGKWYLANNGKDCIKDTGKHCEPEQFTCLNGDCISARWKCDGYKDCYDNSDELERVCAFHTCSAMDFTCDNGRCVPMSYACDYTDDCGDNSDELGCPFPTCNPATEYTCTDGRCISAAFVCDGHNDCRDNTTSDEINCPDRTCPAGQIKCERNNICIYPENLCDGYNNCGDNSDEIPLFCAGRTCSPDQFSCDGGKCIPKFWVCDSVRDCNDGTDEPLSCKDQIKTCGPSQFTCTNGNCIPQLLVCDGNNDCWDDSDEAPELQCGQRTCSSDQFTCLTWYPGYPRCVPLSYVCDGDKDCANAADELQNCPNRTCHMNEFACSNGLCILLHYQCDRVNDCGDGSDESGCTYDTCSSSQFTCGNGACISTSFACDGVIDCMDGSDEADSLCVTTQPTCAPTQYMCKSGECIDINKVCNGQKDCQDNSDEKGCGINECRSPSVHKCAQLCTDTLTGYYCSCNAGYQLMPDGKACEDLDECSSTPAVCSQICENAVGSYHCKCAPGYLREPDGRTCRQNSGIAPYLLYSNRYYIRNLTTDGSHLSIVLQGLSNVVALDFDDQEKRLYWLDTGTGKIERMRFDGTDRETVKGDARGVEGLALDWVGRKLYWVDGFYGSVHVMELDGRYQKRLLSGDFKEGNTTYLISRPRAVAVNPKYGWLYWTDWGDTAYIGRVGMDGTNISAIITTKLEWPNALTIDYTTNKIFFADSHLNFLDFADMDGKNRHRAIAGTLPHVFAASLFEDWVYWTDWNTHTVEKAHKYTGEQRTIMGNNTHRPYDIRVYHPYRQPRSENPCSSHYLTCSHLCLVAPGGQKATCQCPDHFIGLAVGFKIQCVADCSSTQFRCGDNEKCISIWWKCDGQSDCGDGSDEPQTCPPRVCPIGQFQCQDGHCTYPGFLCDGDADCPDSSDEDAALCSDHRCQENQFQCKNKKCIPVSWHCDGVSDCGDDSDEDAETCSQRTCKPGQFQCANGRCLPSSYVCDAQDDCGDKSDEPYETCMGPDYKCDPDTEFSCKTNYRCVPQWARCDGTNDCIDNTDEQGCEEVTCDPLGDFRCDNHRCVPIRWQCDGSNDCGDGSDERNCQPRPCSESEYRCDDGQCIPGNWVCDHDNDCGDDSDERDCELQTCRPGSFQCDSGHCFPAALQCDGRPDCQDLSDETSCPTRYPGGRWCPQSQFQCANSLCVSQSWVCDGIDDCGDRSDEQLTLCCREPTLPPCTLEEFKCTNGHCVALPYVCDHNDNCGDRTDELGCNFGHDRNCEEKLCQHECTNLNGSGFICSCRPGYSVDPVSTYTCQDVDECEVFGTCPQVCKNTKGSYDCECAPGYRKVGNGNMCEAEGATPLLLLPENIRIRRFNLQTEAYHDFLREEERIMALDYDWDHNNTGLSMVYFTVAGKDSAAGAIKRAYIPSVDDGSNNIGAAVDLGIKYITTPDGIAVDWVGRNLYWADSRLKRLEVAMLDGRYRKQLVKTDVGHPSAVAVNPRLGMLYWADRGEAARIECSWLDGQERKVLVADGLGWPTGLSIDFTNDDRIYWSDSKESHIESVLPSGEGRRTAVYIDVRNPFSVSVFEDHVYWSTQEKGEVFRQDKFGRGTKTKLLTAGPWLTQVSVYQQQRYNSIAMKSPCKGTCSHLCLLRPGGYTCACPEGTSFIPGSHTECDAGFDPPPTMPPQCQCQNGGTCYFDDNQALCKCPQEWTGDYCQINKYDVVASSIGIAIGVTLLIAVLLVALVCAARKKSSLLEAVQSHLPSMPSMPRMPSMPSMPNLPRFRNSASNASPTEEAEAGLNCEAVPCMSVSMLETDVKSFGNPAYEVGEQPASTSAVAATLAPDLTNKENIINPLYVEEVKVVDEPSRSANTAATEPFENPAYGSDVEDIDDTSTQQPASSTQPVEPIVDESFVPFQNPTYTVSPAEQTECVRVT</sequence>
<evidence type="ECO:0000313" key="36">
    <source>
        <dbReference type="EMBL" id="KAK5850843.1"/>
    </source>
</evidence>
<feature type="disulfide bond" evidence="30">
    <location>
        <begin position="120"/>
        <end position="135"/>
    </location>
</feature>
<dbReference type="PANTHER" id="PTHR22722">
    <property type="entry name" value="LOW-DENSITY LIPOPROTEIN RECEPTOR-RELATED PROTEIN 2-RELATED"/>
    <property type="match status" value="1"/>
</dbReference>
<feature type="disulfide bond" evidence="30">
    <location>
        <begin position="44"/>
        <end position="59"/>
    </location>
</feature>
<keyword evidence="17" id="KW-0729">SH3-binding</keyword>
<dbReference type="SMART" id="SM00192">
    <property type="entry name" value="LDLa"/>
    <property type="match status" value="34"/>
</dbReference>
<feature type="repeat" description="LDL-receptor class B" evidence="31">
    <location>
        <begin position="803"/>
        <end position="846"/>
    </location>
</feature>
<feature type="repeat" description="LDL-receptor class B" evidence="31">
    <location>
        <begin position="1398"/>
        <end position="1440"/>
    </location>
</feature>
<feature type="disulfide bond" evidence="30">
    <location>
        <begin position="83"/>
        <end position="98"/>
    </location>
</feature>
<keyword evidence="6 29" id="KW-0245">EGF-like domain</keyword>
<evidence type="ECO:0000256" key="11">
    <source>
        <dbReference type="ARBA" id="ARBA00022737"/>
    </source>
</evidence>
<feature type="disulfide bond" evidence="30">
    <location>
        <begin position="159"/>
        <end position="174"/>
    </location>
</feature>
<keyword evidence="22" id="KW-0325">Glycoprotein</keyword>
<dbReference type="Proteomes" id="UP001346869">
    <property type="component" value="Unassembled WGS sequence"/>
</dbReference>
<feature type="disulfide bond" evidence="30">
    <location>
        <begin position="3686"/>
        <end position="3704"/>
    </location>
</feature>
<feature type="disulfide bond" evidence="30">
    <location>
        <begin position="3473"/>
        <end position="3485"/>
    </location>
</feature>
<evidence type="ECO:0000256" key="21">
    <source>
        <dbReference type="ARBA" id="ARBA00023176"/>
    </source>
</evidence>
<protein>
    <recommendedName>
        <fullName evidence="26">Low-density lipoprotein receptor-related protein 2</fullName>
    </recommendedName>
    <alternativeName>
        <fullName evidence="27">Glycoprotein 330</fullName>
    </alternativeName>
    <alternativeName>
        <fullName evidence="28">Megalin</fullName>
    </alternativeName>
</protein>
<dbReference type="EMBL" id="JAUZQC010000022">
    <property type="protein sequence ID" value="KAK5850843.1"/>
    <property type="molecule type" value="Genomic_DNA"/>
</dbReference>
<feature type="repeat" description="LDL-receptor class B" evidence="31">
    <location>
        <begin position="1530"/>
        <end position="1574"/>
    </location>
</feature>
<evidence type="ECO:0000256" key="1">
    <source>
        <dbReference type="ARBA" id="ARBA00004247"/>
    </source>
</evidence>
<feature type="disulfide bond" evidence="30">
    <location>
        <begin position="1089"/>
        <end position="1104"/>
    </location>
</feature>
<dbReference type="InterPro" id="IPR056588">
    <property type="entry name" value="EGF_LRP2"/>
</dbReference>
<feature type="disulfide bond" evidence="30">
    <location>
        <begin position="3521"/>
        <end position="3539"/>
    </location>
</feature>
<keyword evidence="18 33" id="KW-0472">Membrane</keyword>
<evidence type="ECO:0000256" key="9">
    <source>
        <dbReference type="ARBA" id="ARBA00022692"/>
    </source>
</evidence>
<feature type="disulfide bond" evidence="30">
    <location>
        <begin position="3826"/>
        <end position="3841"/>
    </location>
</feature>
<dbReference type="PROSITE" id="PS00010">
    <property type="entry name" value="ASX_HYDROXYL"/>
    <property type="match status" value="2"/>
</dbReference>
<keyword evidence="15" id="KW-0524">Neurogenesis</keyword>
<evidence type="ECO:0000256" key="25">
    <source>
        <dbReference type="ARBA" id="ARBA00046273"/>
    </source>
</evidence>
<keyword evidence="8" id="KW-0254">Endocytosis</keyword>
<evidence type="ECO:0000256" key="10">
    <source>
        <dbReference type="ARBA" id="ARBA00022729"/>
    </source>
</evidence>
<evidence type="ECO:0000256" key="22">
    <source>
        <dbReference type="ARBA" id="ARBA00023180"/>
    </source>
</evidence>
<keyword evidence="11" id="KW-0677">Repeat</keyword>
<evidence type="ECO:0000256" key="32">
    <source>
        <dbReference type="SAM" id="MobiDB-lite"/>
    </source>
</evidence>
<dbReference type="FunFam" id="2.10.25.10:FF:000010">
    <property type="entry name" value="Pro-epidermal growth factor"/>
    <property type="match status" value="1"/>
</dbReference>
<feature type="disulfide bond" evidence="30">
    <location>
        <begin position="1006"/>
        <end position="1021"/>
    </location>
</feature>
<keyword evidence="37" id="KW-1185">Reference proteome</keyword>
<feature type="disulfide bond" evidence="30">
    <location>
        <begin position="2627"/>
        <end position="2645"/>
    </location>
</feature>
<feature type="disulfide bond" evidence="30">
    <location>
        <begin position="2932"/>
        <end position="2947"/>
    </location>
</feature>
<feature type="disulfide bond" evidence="30">
    <location>
        <begin position="3555"/>
        <end position="3567"/>
    </location>
</feature>
<dbReference type="GO" id="GO:0030425">
    <property type="term" value="C:dendrite"/>
    <property type="evidence" value="ECO:0007669"/>
    <property type="project" value="UniProtKB-SubCell"/>
</dbReference>
<dbReference type="FunFam" id="4.10.400.10:FF:000002">
    <property type="entry name" value="Low-density lipoprotein receptor-related protein 1"/>
    <property type="match status" value="1"/>
</dbReference>
<feature type="disulfide bond" evidence="30">
    <location>
        <begin position="2661"/>
        <end position="2673"/>
    </location>
</feature>
<evidence type="ECO:0000256" key="29">
    <source>
        <dbReference type="PROSITE-ProRule" id="PRU00076"/>
    </source>
</evidence>
<dbReference type="FunFam" id="4.10.400.10:FF:000108">
    <property type="entry name" value="Low-density lipoprotein receptor-related protein 2"/>
    <property type="match status" value="1"/>
</dbReference>
<feature type="disulfide bond" evidence="30">
    <location>
        <begin position="3679"/>
        <end position="3691"/>
    </location>
</feature>
<feature type="disulfide bond" evidence="30">
    <location>
        <begin position="198"/>
        <end position="213"/>
    </location>
</feature>
<keyword evidence="13" id="KW-0967">Endosome</keyword>
<dbReference type="InterPro" id="IPR000152">
    <property type="entry name" value="EGF-type_Asp/Asn_hydroxyl_site"/>
</dbReference>
<feature type="disulfide bond" evidence="30">
    <location>
        <begin position="2680"/>
        <end position="2695"/>
    </location>
</feature>
<dbReference type="FunFam" id="4.10.400.10:FF:000147">
    <property type="entry name" value="Low-density lipoprotein receptor-related protein 2"/>
    <property type="match status" value="1"/>
</dbReference>
<dbReference type="InterPro" id="IPR049883">
    <property type="entry name" value="NOTCH1_EGF-like"/>
</dbReference>
<dbReference type="SUPFAM" id="SSF63825">
    <property type="entry name" value="YWTD domain"/>
    <property type="match status" value="8"/>
</dbReference>
<evidence type="ECO:0000256" key="4">
    <source>
        <dbReference type="ARBA" id="ARBA00009939"/>
    </source>
</evidence>
<dbReference type="PROSITE" id="PS00022">
    <property type="entry name" value="EGF_1"/>
    <property type="match status" value="1"/>
</dbReference>
<dbReference type="GO" id="GO:0017124">
    <property type="term" value="F:SH3 domain binding"/>
    <property type="evidence" value="ECO:0007669"/>
    <property type="project" value="UniProtKB-KW"/>
</dbReference>
<evidence type="ECO:0000256" key="2">
    <source>
        <dbReference type="ARBA" id="ARBA00004279"/>
    </source>
</evidence>
<feature type="disulfide bond" evidence="30">
    <location>
        <begin position="1192"/>
        <end position="1204"/>
    </location>
</feature>
<dbReference type="SUPFAM" id="SSF57196">
    <property type="entry name" value="EGF/Laminin"/>
    <property type="match status" value="6"/>
</dbReference>
<dbReference type="GO" id="GO:0030424">
    <property type="term" value="C:axon"/>
    <property type="evidence" value="ECO:0007669"/>
    <property type="project" value="UniProtKB-SubCell"/>
</dbReference>
<keyword evidence="21" id="KW-0168">Coated pit</keyword>
<dbReference type="InterPro" id="IPR023415">
    <property type="entry name" value="LDLR_class-A_CS"/>
</dbReference>
<feature type="disulfide bond" evidence="30">
    <location>
        <begin position="1070"/>
        <end position="1082"/>
    </location>
</feature>
<dbReference type="PROSITE" id="PS01186">
    <property type="entry name" value="EGF_2"/>
    <property type="match status" value="5"/>
</dbReference>
<dbReference type="GO" id="GO:0016324">
    <property type="term" value="C:apical plasma membrane"/>
    <property type="evidence" value="ECO:0007669"/>
    <property type="project" value="UniProtKB-SubCell"/>
</dbReference>
<evidence type="ECO:0000256" key="18">
    <source>
        <dbReference type="ARBA" id="ARBA00023136"/>
    </source>
</evidence>
<keyword evidence="7" id="KW-0597">Phosphoprotein</keyword>
<feature type="disulfide bond" evidence="30">
    <location>
        <begin position="3814"/>
        <end position="3832"/>
    </location>
</feature>
<feature type="disulfide bond" evidence="30">
    <location>
        <begin position="32"/>
        <end position="50"/>
    </location>
</feature>
<evidence type="ECO:0000256" key="34">
    <source>
        <dbReference type="SAM" id="SignalP"/>
    </source>
</evidence>
<feature type="disulfide bond" evidence="30">
    <location>
        <begin position="3807"/>
        <end position="3819"/>
    </location>
</feature>
<dbReference type="Gene3D" id="4.10.1220.10">
    <property type="entry name" value="EGF-type module"/>
    <property type="match status" value="1"/>
</dbReference>
<feature type="disulfide bond" evidence="30">
    <location>
        <begin position="3014"/>
        <end position="3029"/>
    </location>
</feature>
<evidence type="ECO:0000256" key="12">
    <source>
        <dbReference type="ARBA" id="ARBA00022740"/>
    </source>
</evidence>